<comment type="caution">
    <text evidence="6">The sequence shown here is derived from an EMBL/GenBank/DDBJ whole genome shotgun (WGS) entry which is preliminary data.</text>
</comment>
<dbReference type="InterPro" id="IPR028978">
    <property type="entry name" value="Chorismate_lyase_/UTRA_dom_sf"/>
</dbReference>
<dbReference type="PROSITE" id="PS50949">
    <property type="entry name" value="HTH_GNTR"/>
    <property type="match status" value="1"/>
</dbReference>
<reference evidence="6 7" key="1">
    <citation type="submission" date="2019-12" db="EMBL/GenBank/DDBJ databases">
        <title>Microbes associate with the intestines of laboratory mice.</title>
        <authorList>
            <person name="Navarre W."/>
            <person name="Wong E."/>
        </authorList>
    </citation>
    <scope>NUCLEOTIDE SEQUENCE [LARGE SCALE GENOMIC DNA]</scope>
    <source>
        <strain evidence="6 7">NM51_B2-22</strain>
    </source>
</reference>
<sequence>MTGKKYQVIYEQLKQEIRQGSYPQGQLLPSEMELCQRFETSRETLRKSLQLLQNDAYIQKIRGKGSVIIYDPSLNFELANLTSFQEINHGLNQPYQTVVAQVEKIKAKDYPQVKRALQLRDFDPIIRVIRLRKKGDQVNIVDIDFFNPQLIPGLTTEVAQGSIYRYIEENLGLVISHSAKTITFQPADSSLTDYFQNLDPAYVALVEATVFLGDGQPFQLNQSHHRPSSFKFTNFSRRHP</sequence>
<dbReference type="EMBL" id="WSRS01000049">
    <property type="protein sequence ID" value="MVX59201.1"/>
    <property type="molecule type" value="Genomic_DNA"/>
</dbReference>
<accession>A0A7X3KC15</accession>
<proteinExistence type="predicted"/>
<dbReference type="Gene3D" id="3.40.1410.10">
    <property type="entry name" value="Chorismate lyase-like"/>
    <property type="match status" value="1"/>
</dbReference>
<evidence type="ECO:0000313" key="6">
    <source>
        <dbReference type="EMBL" id="MVX59201.1"/>
    </source>
</evidence>
<evidence type="ECO:0000256" key="4">
    <source>
        <dbReference type="NCBIfam" id="TIGR02404"/>
    </source>
</evidence>
<dbReference type="GO" id="GO:0003677">
    <property type="term" value="F:DNA binding"/>
    <property type="evidence" value="ECO:0007669"/>
    <property type="project" value="UniProtKB-UniRule"/>
</dbReference>
<dbReference type="InterPro" id="IPR050679">
    <property type="entry name" value="Bact_HTH_transcr_reg"/>
</dbReference>
<dbReference type="PRINTS" id="PR00035">
    <property type="entry name" value="HTHGNTR"/>
</dbReference>
<gene>
    <name evidence="6" type="primary">treR</name>
    <name evidence="6" type="ORF">E5983_06050</name>
</gene>
<protein>
    <recommendedName>
        <fullName evidence="4">Trehalose operon repressor</fullName>
    </recommendedName>
</protein>
<feature type="domain" description="HTH gntR-type" evidence="5">
    <location>
        <begin position="3"/>
        <end position="71"/>
    </location>
</feature>
<name>A0A7X3KC15_9STRE</name>
<dbReference type="InterPro" id="IPR000524">
    <property type="entry name" value="Tscrpt_reg_HTH_GntR"/>
</dbReference>
<dbReference type="GO" id="GO:0045892">
    <property type="term" value="P:negative regulation of DNA-templated transcription"/>
    <property type="evidence" value="ECO:0007669"/>
    <property type="project" value="TreeGrafter"/>
</dbReference>
<dbReference type="InterPro" id="IPR036388">
    <property type="entry name" value="WH-like_DNA-bd_sf"/>
</dbReference>
<dbReference type="Proteomes" id="UP000461595">
    <property type="component" value="Unassembled WGS sequence"/>
</dbReference>
<evidence type="ECO:0000256" key="1">
    <source>
        <dbReference type="ARBA" id="ARBA00023015"/>
    </source>
</evidence>
<dbReference type="Gene3D" id="1.10.10.10">
    <property type="entry name" value="Winged helix-like DNA-binding domain superfamily/Winged helix DNA-binding domain"/>
    <property type="match status" value="1"/>
</dbReference>
<dbReference type="SUPFAM" id="SSF46785">
    <property type="entry name" value="Winged helix' DNA-binding domain"/>
    <property type="match status" value="1"/>
</dbReference>
<evidence type="ECO:0000256" key="3">
    <source>
        <dbReference type="ARBA" id="ARBA00023163"/>
    </source>
</evidence>
<keyword evidence="1" id="KW-0805">Transcription regulation</keyword>
<dbReference type="InterPro" id="IPR036390">
    <property type="entry name" value="WH_DNA-bd_sf"/>
</dbReference>
<dbReference type="AlphaFoldDB" id="A0A7X3KC15"/>
<dbReference type="Pfam" id="PF00392">
    <property type="entry name" value="GntR"/>
    <property type="match status" value="1"/>
</dbReference>
<keyword evidence="3" id="KW-0804">Transcription</keyword>
<evidence type="ECO:0000313" key="7">
    <source>
        <dbReference type="Proteomes" id="UP000461595"/>
    </source>
</evidence>
<dbReference type="SMART" id="SM00866">
    <property type="entry name" value="UTRA"/>
    <property type="match status" value="1"/>
</dbReference>
<dbReference type="NCBIfam" id="TIGR02404">
    <property type="entry name" value="trehalos_R_Bsub"/>
    <property type="match status" value="1"/>
</dbReference>
<dbReference type="Pfam" id="PF07702">
    <property type="entry name" value="UTRA"/>
    <property type="match status" value="1"/>
</dbReference>
<dbReference type="RefSeq" id="WP_160332986.1">
    <property type="nucleotide sequence ID" value="NZ_WSRS01000049.1"/>
</dbReference>
<organism evidence="6 7">
    <name type="scientific">Streptococcus danieliae</name>
    <dbReference type="NCBI Taxonomy" id="747656"/>
    <lineage>
        <taxon>Bacteria</taxon>
        <taxon>Bacillati</taxon>
        <taxon>Bacillota</taxon>
        <taxon>Bacilli</taxon>
        <taxon>Lactobacillales</taxon>
        <taxon>Streptococcaceae</taxon>
        <taxon>Streptococcus</taxon>
    </lineage>
</organism>
<dbReference type="SMART" id="SM00345">
    <property type="entry name" value="HTH_GNTR"/>
    <property type="match status" value="1"/>
</dbReference>
<dbReference type="OrthoDB" id="9816541at2"/>
<dbReference type="SUPFAM" id="SSF64288">
    <property type="entry name" value="Chorismate lyase-like"/>
    <property type="match status" value="1"/>
</dbReference>
<dbReference type="PANTHER" id="PTHR44846">
    <property type="entry name" value="MANNOSYL-D-GLYCERATE TRANSPORT/METABOLISM SYSTEM REPRESSOR MNGR-RELATED"/>
    <property type="match status" value="1"/>
</dbReference>
<dbReference type="InterPro" id="IPR012770">
    <property type="entry name" value="TreR"/>
</dbReference>
<dbReference type="CDD" id="cd07377">
    <property type="entry name" value="WHTH_GntR"/>
    <property type="match status" value="1"/>
</dbReference>
<dbReference type="PANTHER" id="PTHR44846:SF12">
    <property type="entry name" value="HTH-TYPE TRANSCRIPTIONAL REGULATOR TRER"/>
    <property type="match status" value="1"/>
</dbReference>
<evidence type="ECO:0000259" key="5">
    <source>
        <dbReference type="PROSITE" id="PS50949"/>
    </source>
</evidence>
<dbReference type="InterPro" id="IPR011663">
    <property type="entry name" value="UTRA"/>
</dbReference>
<keyword evidence="2" id="KW-0238">DNA-binding</keyword>
<evidence type="ECO:0000256" key="2">
    <source>
        <dbReference type="ARBA" id="ARBA00023125"/>
    </source>
</evidence>
<dbReference type="GO" id="GO:0003700">
    <property type="term" value="F:DNA-binding transcription factor activity"/>
    <property type="evidence" value="ECO:0007669"/>
    <property type="project" value="UniProtKB-UniRule"/>
</dbReference>